<dbReference type="InterPro" id="IPR051011">
    <property type="entry name" value="Metal_resp_trans_reg"/>
</dbReference>
<evidence type="ECO:0000313" key="1">
    <source>
        <dbReference type="EMBL" id="SPL61528.1"/>
    </source>
</evidence>
<gene>
    <name evidence="1" type="ORF">OHAE_4320</name>
</gene>
<proteinExistence type="predicted"/>
<dbReference type="Gene3D" id="1.10.10.10">
    <property type="entry name" value="Winged helix-like DNA-binding domain superfamily/Winged helix DNA-binding domain"/>
    <property type="match status" value="1"/>
</dbReference>
<dbReference type="InterPro" id="IPR011991">
    <property type="entry name" value="ArsR-like_HTH"/>
</dbReference>
<dbReference type="GO" id="GO:0006355">
    <property type="term" value="P:regulation of DNA-templated transcription"/>
    <property type="evidence" value="ECO:0007669"/>
    <property type="project" value="UniProtKB-ARBA"/>
</dbReference>
<dbReference type="PANTHER" id="PTHR43132:SF2">
    <property type="entry name" value="ARSENICAL RESISTANCE OPERON REPRESSOR ARSR-RELATED"/>
    <property type="match status" value="1"/>
</dbReference>
<protein>
    <submittedName>
        <fullName evidence="1">Transcriptional regulator, ArsR family</fullName>
    </submittedName>
</protein>
<reference evidence="2" key="1">
    <citation type="submission" date="2017-12" db="EMBL/GenBank/DDBJ databases">
        <authorList>
            <person name="Diaz M."/>
        </authorList>
    </citation>
    <scope>NUCLEOTIDE SEQUENCE [LARGE SCALE GENOMIC DNA]</scope>
    <source>
        <strain evidence="2">FI11154</strain>
    </source>
</reference>
<dbReference type="EMBL" id="OOFM01000001">
    <property type="protein sequence ID" value="SPL61528.1"/>
    <property type="molecule type" value="Genomic_DNA"/>
</dbReference>
<organism evidence="1 2">
    <name type="scientific">Ochrobactrum soli</name>
    <dbReference type="NCBI Taxonomy" id="2448455"/>
    <lineage>
        <taxon>Bacteria</taxon>
        <taxon>Pseudomonadati</taxon>
        <taxon>Pseudomonadota</taxon>
        <taxon>Alphaproteobacteria</taxon>
        <taxon>Hyphomicrobiales</taxon>
        <taxon>Brucellaceae</taxon>
        <taxon>Brucella/Ochrobactrum group</taxon>
        <taxon>Ochrobactrum</taxon>
    </lineage>
</organism>
<dbReference type="Proteomes" id="UP000246073">
    <property type="component" value="Unassembled WGS sequence"/>
</dbReference>
<dbReference type="InterPro" id="IPR036388">
    <property type="entry name" value="WH-like_DNA-bd_sf"/>
</dbReference>
<dbReference type="AlphaFoldDB" id="A0A2P9HBQ6"/>
<dbReference type="Pfam" id="PF12840">
    <property type="entry name" value="HTH_20"/>
    <property type="match status" value="1"/>
</dbReference>
<dbReference type="InterPro" id="IPR036390">
    <property type="entry name" value="WH_DNA-bd_sf"/>
</dbReference>
<dbReference type="SUPFAM" id="SSF46785">
    <property type="entry name" value="Winged helix' DNA-binding domain"/>
    <property type="match status" value="1"/>
</dbReference>
<evidence type="ECO:0000313" key="2">
    <source>
        <dbReference type="Proteomes" id="UP000246073"/>
    </source>
</evidence>
<name>A0A2P9HBQ6_9HYPH</name>
<accession>A0A2P9HBQ6</accession>
<dbReference type="PANTHER" id="PTHR43132">
    <property type="entry name" value="ARSENICAL RESISTANCE OPERON REPRESSOR ARSR-RELATED"/>
    <property type="match status" value="1"/>
</dbReference>
<sequence length="93" mass="10245">MVQHEPTGIPAGELARMLDVPQNTMSAHLAILSRAGLIKGERQSRSIIYRADLDRFRELTLFMIKDCCGGSAELCEPLIQSLTPCCEPKATTQ</sequence>
<dbReference type="CDD" id="cd00090">
    <property type="entry name" value="HTH_ARSR"/>
    <property type="match status" value="1"/>
</dbReference>